<dbReference type="Gene3D" id="3.50.50.60">
    <property type="entry name" value="FAD/NAD(P)-binding domain"/>
    <property type="match status" value="2"/>
</dbReference>
<keyword evidence="11" id="KW-1185">Reference proteome</keyword>
<reference evidence="10 11" key="1">
    <citation type="submission" date="2024-08" db="EMBL/GenBank/DDBJ databases">
        <title>Whole-genome sequencing of halo(alkali)philic microorganisms from hypersaline lakes.</title>
        <authorList>
            <person name="Sorokin D.Y."/>
            <person name="Merkel A.Y."/>
            <person name="Messina E."/>
            <person name="Yakimov M."/>
        </authorList>
    </citation>
    <scope>NUCLEOTIDE SEQUENCE [LARGE SCALE GENOMIC DNA]</scope>
    <source>
        <strain evidence="10 11">AB-hyl4</strain>
    </source>
</reference>
<feature type="domain" description="FAD/NAD(P)-binding" evidence="9">
    <location>
        <begin position="14"/>
        <end position="316"/>
    </location>
</feature>
<evidence type="ECO:0000256" key="2">
    <source>
        <dbReference type="ARBA" id="ARBA00022630"/>
    </source>
</evidence>
<evidence type="ECO:0000256" key="6">
    <source>
        <dbReference type="ARBA" id="ARBA00023284"/>
    </source>
</evidence>
<sequence length="333" mass="35879">MASDAKNNGNPVEKVTIIGSGPAGWTAAIYAARANLDPIVYEGKPKQDPDLILPGGQLMLTTEVENYPGFPEGIRGPEMMDAFKKQAQRFDTRIVTEDIERCDFDKRPFELHTAAGDVVRSHTVIIATGATANWLGLESEGRLARSGGGVSACAVCDGALPIFRDQPLAVIGGGDTAMEEASYLTKFASKVYIIHRRAELRASKVMQNRVLDNPKAEMVWDTVVTHVKGDERVTGLEMKNLKTGKESTLDVKGLFLAIGHTPATQFLEGSGIELDDQGYVKLKDGFRSTTNIDGVFAAGDVADATYRQAVTAAGMGCKAAIDAERWLADNEIE</sequence>
<dbReference type="EMBL" id="JBGUBD010000005">
    <property type="protein sequence ID" value="MFA9478469.1"/>
    <property type="molecule type" value="Genomic_DNA"/>
</dbReference>
<evidence type="ECO:0000313" key="10">
    <source>
        <dbReference type="EMBL" id="MFA9478469.1"/>
    </source>
</evidence>
<evidence type="ECO:0000256" key="7">
    <source>
        <dbReference type="RuleBase" id="RU003880"/>
    </source>
</evidence>
<dbReference type="EC" id="1.8.1.9" evidence="7"/>
<comment type="catalytic activity">
    <reaction evidence="7">
        <text>[thioredoxin]-dithiol + NADP(+) = [thioredoxin]-disulfide + NADPH + H(+)</text>
        <dbReference type="Rhea" id="RHEA:20345"/>
        <dbReference type="Rhea" id="RHEA-COMP:10698"/>
        <dbReference type="Rhea" id="RHEA-COMP:10700"/>
        <dbReference type="ChEBI" id="CHEBI:15378"/>
        <dbReference type="ChEBI" id="CHEBI:29950"/>
        <dbReference type="ChEBI" id="CHEBI:50058"/>
        <dbReference type="ChEBI" id="CHEBI:57783"/>
        <dbReference type="ChEBI" id="CHEBI:58349"/>
        <dbReference type="EC" id="1.8.1.9"/>
    </reaction>
</comment>
<dbReference type="InterPro" id="IPR023753">
    <property type="entry name" value="FAD/NAD-binding_dom"/>
</dbReference>
<evidence type="ECO:0000256" key="5">
    <source>
        <dbReference type="ARBA" id="ARBA00023157"/>
    </source>
</evidence>
<comment type="caution">
    <text evidence="10">The sequence shown here is derived from an EMBL/GenBank/DDBJ whole genome shotgun (WGS) entry which is preliminary data.</text>
</comment>
<dbReference type="Proteomes" id="UP001575105">
    <property type="component" value="Unassembled WGS sequence"/>
</dbReference>
<keyword evidence="5" id="KW-1015">Disulfide bond</keyword>
<name>A0ABV4U6L7_9BACT</name>
<proteinExistence type="inferred from homology"/>
<dbReference type="InterPro" id="IPR050097">
    <property type="entry name" value="Ferredoxin-NADP_redctase_2"/>
</dbReference>
<organism evidence="10 11">
    <name type="scientific">Natronomicrosphaera hydrolytica</name>
    <dbReference type="NCBI Taxonomy" id="3242702"/>
    <lineage>
        <taxon>Bacteria</taxon>
        <taxon>Pseudomonadati</taxon>
        <taxon>Planctomycetota</taxon>
        <taxon>Phycisphaerae</taxon>
        <taxon>Phycisphaerales</taxon>
        <taxon>Phycisphaeraceae</taxon>
        <taxon>Natronomicrosphaera</taxon>
    </lineage>
</organism>
<keyword evidence="6 7" id="KW-0676">Redox-active center</keyword>
<evidence type="ECO:0000256" key="3">
    <source>
        <dbReference type="ARBA" id="ARBA00022827"/>
    </source>
</evidence>
<dbReference type="InterPro" id="IPR036188">
    <property type="entry name" value="FAD/NAD-bd_sf"/>
</dbReference>
<comment type="cofactor">
    <cofactor evidence="8">
        <name>FAD</name>
        <dbReference type="ChEBI" id="CHEBI:57692"/>
    </cofactor>
    <text evidence="8">Binds 1 FAD per subunit.</text>
</comment>
<keyword evidence="3 7" id="KW-0274">FAD</keyword>
<dbReference type="RefSeq" id="WP_425345396.1">
    <property type="nucleotide sequence ID" value="NZ_JBGUBD010000005.1"/>
</dbReference>
<dbReference type="GO" id="GO:0004791">
    <property type="term" value="F:thioredoxin-disulfide reductase (NADPH) activity"/>
    <property type="evidence" value="ECO:0007669"/>
    <property type="project" value="UniProtKB-EC"/>
</dbReference>
<evidence type="ECO:0000256" key="4">
    <source>
        <dbReference type="ARBA" id="ARBA00023002"/>
    </source>
</evidence>
<dbReference type="NCBIfam" id="TIGR01292">
    <property type="entry name" value="TRX_reduct"/>
    <property type="match status" value="1"/>
</dbReference>
<protein>
    <recommendedName>
        <fullName evidence="7">Thioredoxin reductase</fullName>
        <ecNumber evidence="7">1.8.1.9</ecNumber>
    </recommendedName>
</protein>
<dbReference type="PANTHER" id="PTHR48105">
    <property type="entry name" value="THIOREDOXIN REDUCTASE 1-RELATED-RELATED"/>
    <property type="match status" value="1"/>
</dbReference>
<keyword evidence="8" id="KW-0521">NADP</keyword>
<comment type="subunit">
    <text evidence="7">Homodimer.</text>
</comment>
<dbReference type="PROSITE" id="PS00573">
    <property type="entry name" value="PYRIDINE_REDOX_2"/>
    <property type="match status" value="1"/>
</dbReference>
<dbReference type="SUPFAM" id="SSF51905">
    <property type="entry name" value="FAD/NAD(P)-binding domain"/>
    <property type="match status" value="1"/>
</dbReference>
<keyword evidence="4 7" id="KW-0560">Oxidoreductase</keyword>
<comment type="similarity">
    <text evidence="1 7">Belongs to the class-II pyridine nucleotide-disulfide oxidoreductase family.</text>
</comment>
<dbReference type="Pfam" id="PF07992">
    <property type="entry name" value="Pyr_redox_2"/>
    <property type="match status" value="1"/>
</dbReference>
<dbReference type="PRINTS" id="PR00368">
    <property type="entry name" value="FADPNR"/>
</dbReference>
<gene>
    <name evidence="10" type="primary">trxB</name>
    <name evidence="10" type="ORF">ACERK3_09195</name>
</gene>
<keyword evidence="2 7" id="KW-0285">Flavoprotein</keyword>
<evidence type="ECO:0000256" key="1">
    <source>
        <dbReference type="ARBA" id="ARBA00009333"/>
    </source>
</evidence>
<evidence type="ECO:0000256" key="8">
    <source>
        <dbReference type="RuleBase" id="RU003881"/>
    </source>
</evidence>
<dbReference type="InterPro" id="IPR008255">
    <property type="entry name" value="Pyr_nucl-diS_OxRdtase_2_AS"/>
</dbReference>
<evidence type="ECO:0000313" key="11">
    <source>
        <dbReference type="Proteomes" id="UP001575105"/>
    </source>
</evidence>
<evidence type="ECO:0000259" key="9">
    <source>
        <dbReference type="Pfam" id="PF07992"/>
    </source>
</evidence>
<dbReference type="InterPro" id="IPR005982">
    <property type="entry name" value="Thioredox_Rdtase"/>
</dbReference>
<accession>A0ABV4U6L7</accession>
<dbReference type="PRINTS" id="PR00469">
    <property type="entry name" value="PNDRDTASEII"/>
</dbReference>